<feature type="domain" description="Protein kinase" evidence="1">
    <location>
        <begin position="1"/>
        <end position="197"/>
    </location>
</feature>
<dbReference type="SUPFAM" id="SSF56112">
    <property type="entry name" value="Protein kinase-like (PK-like)"/>
    <property type="match status" value="1"/>
</dbReference>
<feature type="non-terminal residue" evidence="2">
    <location>
        <position position="197"/>
    </location>
</feature>
<reference evidence="3" key="2">
    <citation type="submission" date="2015-01" db="EMBL/GenBank/DDBJ databases">
        <title>Evolutionary Origins and Diversification of the Mycorrhizal Mutualists.</title>
        <authorList>
            <consortium name="DOE Joint Genome Institute"/>
            <consortium name="Mycorrhizal Genomics Consortium"/>
            <person name="Kohler A."/>
            <person name="Kuo A."/>
            <person name="Nagy L.G."/>
            <person name="Floudas D."/>
            <person name="Copeland A."/>
            <person name="Barry K.W."/>
            <person name="Cichocki N."/>
            <person name="Veneault-Fourrey C."/>
            <person name="LaButti K."/>
            <person name="Lindquist E.A."/>
            <person name="Lipzen A."/>
            <person name="Lundell T."/>
            <person name="Morin E."/>
            <person name="Murat C."/>
            <person name="Riley R."/>
            <person name="Ohm R."/>
            <person name="Sun H."/>
            <person name="Tunlid A."/>
            <person name="Henrissat B."/>
            <person name="Grigoriev I.V."/>
            <person name="Hibbett D.S."/>
            <person name="Martin F."/>
        </authorList>
    </citation>
    <scope>NUCLEOTIDE SEQUENCE [LARGE SCALE GENOMIC DNA]</scope>
    <source>
        <strain evidence="3">MUT 4182</strain>
    </source>
</reference>
<dbReference type="InterPro" id="IPR011009">
    <property type="entry name" value="Kinase-like_dom_sf"/>
</dbReference>
<dbReference type="PROSITE" id="PS50011">
    <property type="entry name" value="PROTEIN_KINASE_DOM"/>
    <property type="match status" value="1"/>
</dbReference>
<dbReference type="PROSITE" id="PS00108">
    <property type="entry name" value="PROTEIN_KINASE_ST"/>
    <property type="match status" value="1"/>
</dbReference>
<dbReference type="Proteomes" id="UP000054248">
    <property type="component" value="Unassembled WGS sequence"/>
</dbReference>
<dbReference type="HOGENOM" id="CLU_000288_7_18_1"/>
<evidence type="ECO:0000259" key="1">
    <source>
        <dbReference type="PROSITE" id="PS50011"/>
    </source>
</evidence>
<dbReference type="AlphaFoldDB" id="A0A0C3QQF6"/>
<dbReference type="EMBL" id="KN822978">
    <property type="protein sequence ID" value="KIO29774.1"/>
    <property type="molecule type" value="Genomic_DNA"/>
</dbReference>
<dbReference type="PANTHER" id="PTHR44329">
    <property type="entry name" value="SERINE/THREONINE-PROTEIN KINASE TNNI3K-RELATED"/>
    <property type="match status" value="1"/>
</dbReference>
<dbReference type="GO" id="GO:0004674">
    <property type="term" value="F:protein serine/threonine kinase activity"/>
    <property type="evidence" value="ECO:0007669"/>
    <property type="project" value="TreeGrafter"/>
</dbReference>
<name>A0A0C3QQF6_9AGAM</name>
<proteinExistence type="predicted"/>
<protein>
    <recommendedName>
        <fullName evidence="1">Protein kinase domain-containing protein</fullName>
    </recommendedName>
</protein>
<evidence type="ECO:0000313" key="3">
    <source>
        <dbReference type="Proteomes" id="UP000054248"/>
    </source>
</evidence>
<dbReference type="Pfam" id="PF00069">
    <property type="entry name" value="Pkinase"/>
    <property type="match status" value="1"/>
</dbReference>
<organism evidence="2 3">
    <name type="scientific">Tulasnella calospora MUT 4182</name>
    <dbReference type="NCBI Taxonomy" id="1051891"/>
    <lineage>
        <taxon>Eukaryota</taxon>
        <taxon>Fungi</taxon>
        <taxon>Dikarya</taxon>
        <taxon>Basidiomycota</taxon>
        <taxon>Agaricomycotina</taxon>
        <taxon>Agaricomycetes</taxon>
        <taxon>Cantharellales</taxon>
        <taxon>Tulasnellaceae</taxon>
        <taxon>Tulasnella</taxon>
    </lineage>
</organism>
<dbReference type="InterPro" id="IPR051681">
    <property type="entry name" value="Ser/Thr_Kinases-Pseudokinases"/>
</dbReference>
<accession>A0A0C3QQF6</accession>
<reference evidence="2 3" key="1">
    <citation type="submission" date="2014-04" db="EMBL/GenBank/DDBJ databases">
        <authorList>
            <consortium name="DOE Joint Genome Institute"/>
            <person name="Kuo A."/>
            <person name="Girlanda M."/>
            <person name="Perotto S."/>
            <person name="Kohler A."/>
            <person name="Nagy L.G."/>
            <person name="Floudas D."/>
            <person name="Copeland A."/>
            <person name="Barry K.W."/>
            <person name="Cichocki N."/>
            <person name="Veneault-Fourrey C."/>
            <person name="LaButti K."/>
            <person name="Lindquist E.A."/>
            <person name="Lipzen A."/>
            <person name="Lundell T."/>
            <person name="Morin E."/>
            <person name="Murat C."/>
            <person name="Sun H."/>
            <person name="Tunlid A."/>
            <person name="Henrissat B."/>
            <person name="Grigoriev I.V."/>
            <person name="Hibbett D.S."/>
            <person name="Martin F."/>
            <person name="Nordberg H.P."/>
            <person name="Cantor M.N."/>
            <person name="Hua S.X."/>
        </authorList>
    </citation>
    <scope>NUCLEOTIDE SEQUENCE [LARGE SCALE GENOMIC DNA]</scope>
    <source>
        <strain evidence="2 3">MUT 4182</strain>
    </source>
</reference>
<feature type="non-terminal residue" evidence="2">
    <location>
        <position position="1"/>
    </location>
</feature>
<dbReference type="SMART" id="SM00220">
    <property type="entry name" value="S_TKc"/>
    <property type="match status" value="1"/>
</dbReference>
<dbReference type="InterPro" id="IPR000719">
    <property type="entry name" value="Prot_kinase_dom"/>
</dbReference>
<sequence>LARELRVWAKAKHPNVLELVGYYLSENYGSALLISPYMPNGNVKEYMKRTQATADVRLGFVRGITLGMAYLHSCDPPICHGDLKPANVLINDEPEAVLCDFGLASFVEVSGASSGLTTSRSTKGSTPYMSPELFQTADAKHTLESDVWAWACTIFEIITDCTPYSTARGDGSIIFALTQGTPPASMESLNGLAPKVN</sequence>
<dbReference type="GO" id="GO:0005524">
    <property type="term" value="F:ATP binding"/>
    <property type="evidence" value="ECO:0007669"/>
    <property type="project" value="InterPro"/>
</dbReference>
<gene>
    <name evidence="2" type="ORF">M407DRAFT_226282</name>
</gene>
<keyword evidence="3" id="KW-1185">Reference proteome</keyword>
<evidence type="ECO:0000313" key="2">
    <source>
        <dbReference type="EMBL" id="KIO29774.1"/>
    </source>
</evidence>
<dbReference type="Gene3D" id="1.10.510.10">
    <property type="entry name" value="Transferase(Phosphotransferase) domain 1"/>
    <property type="match status" value="1"/>
</dbReference>
<dbReference type="OrthoDB" id="346907at2759"/>
<dbReference type="InterPro" id="IPR008271">
    <property type="entry name" value="Ser/Thr_kinase_AS"/>
</dbReference>
<dbReference type="STRING" id="1051891.A0A0C3QQF6"/>